<dbReference type="AlphaFoldDB" id="A0A061HBS3"/>
<protein>
    <recommendedName>
        <fullName evidence="3">F-box domain-containing protein</fullName>
    </recommendedName>
</protein>
<dbReference type="EMBL" id="KE361636">
    <property type="protein sequence ID" value="EPQ28026.1"/>
    <property type="molecule type" value="Genomic_DNA"/>
</dbReference>
<accession>A0A061HBS3</accession>
<dbReference type="InterPro" id="IPR036047">
    <property type="entry name" value="F-box-like_dom_sf"/>
</dbReference>
<dbReference type="eggNOG" id="ENOG502STW0">
    <property type="taxonomic scope" value="Eukaryota"/>
</dbReference>
<dbReference type="Gene3D" id="3.80.10.10">
    <property type="entry name" value="Ribonuclease Inhibitor"/>
    <property type="match status" value="1"/>
</dbReference>
<organism evidence="1 2">
    <name type="scientific">Pseudozyma flocculosa PF-1</name>
    <dbReference type="NCBI Taxonomy" id="1277687"/>
    <lineage>
        <taxon>Eukaryota</taxon>
        <taxon>Fungi</taxon>
        <taxon>Dikarya</taxon>
        <taxon>Basidiomycota</taxon>
        <taxon>Ustilaginomycotina</taxon>
        <taxon>Ustilaginomycetes</taxon>
        <taxon>Ustilaginales</taxon>
        <taxon>Ustilaginaceae</taxon>
        <taxon>Pseudozyma</taxon>
    </lineage>
</organism>
<dbReference type="SUPFAM" id="SSF81383">
    <property type="entry name" value="F-box domain"/>
    <property type="match status" value="1"/>
</dbReference>
<proteinExistence type="predicted"/>
<evidence type="ECO:0008006" key="3">
    <source>
        <dbReference type="Google" id="ProtNLM"/>
    </source>
</evidence>
<dbReference type="OrthoDB" id="3355272at2759"/>
<dbReference type="HOGENOM" id="CLU_482438_0_0_1"/>
<dbReference type="KEGG" id="pfp:PFL1_04353"/>
<dbReference type="GeneID" id="19318458"/>
<evidence type="ECO:0000313" key="1">
    <source>
        <dbReference type="EMBL" id="EPQ28026.1"/>
    </source>
</evidence>
<name>A0A061HBS3_9BASI</name>
<gene>
    <name evidence="1" type="ORF">PFL1_04353</name>
</gene>
<reference evidence="1 2" key="1">
    <citation type="journal article" date="2013" name="Plant Cell">
        <title>The transition from a phytopathogenic smut ancestor to an anamorphic biocontrol agent deciphered by comparative whole-genome analysis.</title>
        <authorList>
            <person name="Lefebvre F."/>
            <person name="Joly D.L."/>
            <person name="Labbe C."/>
            <person name="Teichmann B."/>
            <person name="Linning R."/>
            <person name="Belzile F."/>
            <person name="Bakkeren G."/>
            <person name="Belanger R.R."/>
        </authorList>
    </citation>
    <scope>NUCLEOTIDE SEQUENCE [LARGE SCALE GENOMIC DNA]</scope>
    <source>
        <strain evidence="1 2">PF-1</strain>
    </source>
</reference>
<dbReference type="Proteomes" id="UP000053664">
    <property type="component" value="Unassembled WGS sequence"/>
</dbReference>
<dbReference type="InterPro" id="IPR032675">
    <property type="entry name" value="LRR_dom_sf"/>
</dbReference>
<sequence length="565" mass="62457">MVSAFDLVLGPGAIPASAALRRQLSSDSPALSRCSTPLQLSSPSPLLRLPPEIIELIAVDLDELADLVALASTCRDLCALIRPHHIGWYRICCGLDEATLWSHLADHPRLASNVRCLVLDSRRPPHIPDGLQNAAVSRPSSSRGLTAEKKNEELLIAAVERMVNLRKLVFRIRPPLSGDDFWSRLWRACPRLEDVECADSCGRTGTSSDERQSIHGSTFFECSGLKRLVWCSSYVPSDPASIIAELGALETSLVQRCPDLEELRIQYTDVRVRNAIYGGTLMAHAHWPKLRVLELSRFHAGDEEAVAAFFERHPQLEVLKVDQVDATTGRYIYLDNISDHALPRLHTFWGGIDNAISVLSSPLRPIRRIRGVQFDTVMLGARRLANWTSTPQGQCLLEGLAQAQHLEEVDGEFAVVVSDKLDLIRLFEACKRIRILRLRCNVAGFLETYLPAFAALQQLEVLQFPLHQLDILQRPPASGSLSLRYHGSSDTFVATLKQKARLVAAVCPKLSKIDFGASGGMAKVIRYDNSPEVSEIVLADGEEGAEDVDRELELTRMAAARIHGG</sequence>
<dbReference type="SUPFAM" id="SSF52047">
    <property type="entry name" value="RNI-like"/>
    <property type="match status" value="1"/>
</dbReference>
<dbReference type="RefSeq" id="XP_007880070.1">
    <property type="nucleotide sequence ID" value="XM_007881879.1"/>
</dbReference>
<evidence type="ECO:0000313" key="2">
    <source>
        <dbReference type="Proteomes" id="UP000053664"/>
    </source>
</evidence>